<dbReference type="Gene3D" id="3.40.50.880">
    <property type="match status" value="1"/>
</dbReference>
<sequence length="234" mass="26094">MKIHFIVHEVFEAPGTYWEWAKNRGHELSVTKLYEGDCLPKDSSIYDMLIIMGGPQSPTTKLSECPYFDALAEISLIQEFIKADKLIIGVCLGAQLLGEAYGATVEHSPEKEIGNFPISLTESGQADECLKAFGKSLTVGHWHGDMPGLIETSEVLAVSQGCPRQIVKYSSKHYAFQCHLEFSKPLIEALLAEEVDYNEKAKSHLYLQEANAMLGYDYTEMNHVLEQFLDALTG</sequence>
<name>A0ABV2JGH0_9STRE</name>
<reference evidence="2 3" key="1">
    <citation type="submission" date="2024-06" db="EMBL/GenBank/DDBJ databases">
        <title>Genomic Encyclopedia of Type Strains, Phase IV (KMG-IV): sequencing the most valuable type-strain genomes for metagenomic binning, comparative biology and taxonomic classification.</title>
        <authorList>
            <person name="Goeker M."/>
        </authorList>
    </citation>
    <scope>NUCLEOTIDE SEQUENCE [LARGE SCALE GENOMIC DNA]</scope>
    <source>
        <strain evidence="2 3">DSM 28302</strain>
    </source>
</reference>
<dbReference type="PANTHER" id="PTHR42695">
    <property type="entry name" value="GLUTAMINE AMIDOTRANSFERASE YLR126C-RELATED"/>
    <property type="match status" value="1"/>
</dbReference>
<keyword evidence="2" id="KW-0436">Ligase</keyword>
<dbReference type="RefSeq" id="WP_354369588.1">
    <property type="nucleotide sequence ID" value="NZ_JBEPLN010000029.1"/>
</dbReference>
<dbReference type="Proteomes" id="UP001549037">
    <property type="component" value="Unassembled WGS sequence"/>
</dbReference>
<dbReference type="CDD" id="cd01741">
    <property type="entry name" value="GATase1_1"/>
    <property type="match status" value="1"/>
</dbReference>
<evidence type="ECO:0000259" key="1">
    <source>
        <dbReference type="Pfam" id="PF00117"/>
    </source>
</evidence>
<keyword evidence="3" id="KW-1185">Reference proteome</keyword>
<dbReference type="EC" id="6.3.5.2" evidence="2"/>
<dbReference type="PANTHER" id="PTHR42695:SF5">
    <property type="entry name" value="GLUTAMINE AMIDOTRANSFERASE YLR126C-RELATED"/>
    <property type="match status" value="1"/>
</dbReference>
<accession>A0ABV2JGH0</accession>
<feature type="domain" description="Glutamine amidotransferase" evidence="1">
    <location>
        <begin position="43"/>
        <end position="183"/>
    </location>
</feature>
<dbReference type="EMBL" id="JBEPLN010000029">
    <property type="protein sequence ID" value="MET3634874.1"/>
    <property type="molecule type" value="Genomic_DNA"/>
</dbReference>
<dbReference type="InterPro" id="IPR029062">
    <property type="entry name" value="Class_I_gatase-like"/>
</dbReference>
<evidence type="ECO:0000313" key="2">
    <source>
        <dbReference type="EMBL" id="MET3634874.1"/>
    </source>
</evidence>
<dbReference type="Pfam" id="PF00117">
    <property type="entry name" value="GATase"/>
    <property type="match status" value="1"/>
</dbReference>
<dbReference type="InterPro" id="IPR017926">
    <property type="entry name" value="GATASE"/>
</dbReference>
<dbReference type="GO" id="GO:0003922">
    <property type="term" value="F:GMP synthase (glutamine-hydrolyzing) activity"/>
    <property type="evidence" value="ECO:0007669"/>
    <property type="project" value="UniProtKB-EC"/>
</dbReference>
<gene>
    <name evidence="2" type="ORF">ABID28_001535</name>
</gene>
<organism evidence="2 3">
    <name type="scientific">Streptococcus porcorum</name>
    <dbReference type="NCBI Taxonomy" id="701526"/>
    <lineage>
        <taxon>Bacteria</taxon>
        <taxon>Bacillati</taxon>
        <taxon>Bacillota</taxon>
        <taxon>Bacilli</taxon>
        <taxon>Lactobacillales</taxon>
        <taxon>Streptococcaceae</taxon>
        <taxon>Streptococcus</taxon>
    </lineage>
</organism>
<comment type="caution">
    <text evidence="2">The sequence shown here is derived from an EMBL/GenBank/DDBJ whole genome shotgun (WGS) entry which is preliminary data.</text>
</comment>
<dbReference type="NCBIfam" id="NF006098">
    <property type="entry name" value="PRK08250.1"/>
    <property type="match status" value="1"/>
</dbReference>
<dbReference type="PROSITE" id="PS51273">
    <property type="entry name" value="GATASE_TYPE_1"/>
    <property type="match status" value="1"/>
</dbReference>
<proteinExistence type="predicted"/>
<protein>
    <submittedName>
        <fullName evidence="2">GMP synthase (Glutamine-hydrolyzing)</fullName>
        <ecNumber evidence="2">6.3.5.2</ecNumber>
    </submittedName>
</protein>
<evidence type="ECO:0000313" key="3">
    <source>
        <dbReference type="Proteomes" id="UP001549037"/>
    </source>
</evidence>
<dbReference type="InterPro" id="IPR044992">
    <property type="entry name" value="ChyE-like"/>
</dbReference>
<dbReference type="SUPFAM" id="SSF52317">
    <property type="entry name" value="Class I glutamine amidotransferase-like"/>
    <property type="match status" value="1"/>
</dbReference>